<dbReference type="Pfam" id="PF00078">
    <property type="entry name" value="RVT_1"/>
    <property type="match status" value="1"/>
</dbReference>
<comment type="caution">
    <text evidence="2">The sequence shown here is derived from an EMBL/GenBank/DDBJ whole genome shotgun (WGS) entry which is preliminary data.</text>
</comment>
<proteinExistence type="predicted"/>
<evidence type="ECO:0000313" key="2">
    <source>
        <dbReference type="EMBL" id="GLI63323.1"/>
    </source>
</evidence>
<feature type="domain" description="Reverse transcriptase" evidence="1">
    <location>
        <begin position="78"/>
        <end position="293"/>
    </location>
</feature>
<keyword evidence="3" id="KW-1185">Reference proteome</keyword>
<dbReference type="InterPro" id="IPR043128">
    <property type="entry name" value="Rev_trsase/Diguanyl_cyclase"/>
</dbReference>
<dbReference type="Gene3D" id="3.30.70.270">
    <property type="match status" value="1"/>
</dbReference>
<dbReference type="PANTHER" id="PTHR33050">
    <property type="entry name" value="REVERSE TRANSCRIPTASE DOMAIN-CONTAINING PROTEIN"/>
    <property type="match status" value="1"/>
</dbReference>
<reference evidence="2 3" key="1">
    <citation type="journal article" date="2023" name="IScience">
        <title>Expanded male sex-determining region conserved during the evolution of homothallism in the green alga Volvox.</title>
        <authorList>
            <person name="Yamamoto K."/>
            <person name="Matsuzaki R."/>
            <person name="Mahakham W."/>
            <person name="Heman W."/>
            <person name="Sekimoto H."/>
            <person name="Kawachi M."/>
            <person name="Minakuchi Y."/>
            <person name="Toyoda A."/>
            <person name="Nozaki H."/>
        </authorList>
    </citation>
    <scope>NUCLEOTIDE SEQUENCE [LARGE SCALE GENOMIC DNA]</scope>
    <source>
        <strain evidence="2 3">NIES-4468</strain>
    </source>
</reference>
<protein>
    <recommendedName>
        <fullName evidence="1">Reverse transcriptase domain-containing protein</fullName>
    </recommendedName>
</protein>
<dbReference type="Proteomes" id="UP001165090">
    <property type="component" value="Unassembled WGS sequence"/>
</dbReference>
<dbReference type="Gene3D" id="3.10.10.10">
    <property type="entry name" value="HIV Type 1 Reverse Transcriptase, subunit A, domain 1"/>
    <property type="match status" value="1"/>
</dbReference>
<accession>A0ABQ5S1F9</accession>
<dbReference type="InterPro" id="IPR000477">
    <property type="entry name" value="RT_dom"/>
</dbReference>
<dbReference type="PROSITE" id="PS50878">
    <property type="entry name" value="RT_POL"/>
    <property type="match status" value="1"/>
</dbReference>
<dbReference type="EMBL" id="BSDZ01000015">
    <property type="protein sequence ID" value="GLI63323.1"/>
    <property type="molecule type" value="Genomic_DNA"/>
</dbReference>
<evidence type="ECO:0000259" key="1">
    <source>
        <dbReference type="PROSITE" id="PS50878"/>
    </source>
</evidence>
<dbReference type="SUPFAM" id="SSF56672">
    <property type="entry name" value="DNA/RNA polymerases"/>
    <property type="match status" value="1"/>
</dbReference>
<gene>
    <name evidence="2" type="ORF">VaNZ11_006239</name>
</gene>
<dbReference type="InterPro" id="IPR043502">
    <property type="entry name" value="DNA/RNA_pol_sf"/>
</dbReference>
<dbReference type="InterPro" id="IPR052055">
    <property type="entry name" value="Hepadnavirus_pol/RT"/>
</dbReference>
<dbReference type="PANTHER" id="PTHR33050:SF7">
    <property type="entry name" value="RIBONUCLEASE H"/>
    <property type="match status" value="1"/>
</dbReference>
<evidence type="ECO:0000313" key="3">
    <source>
        <dbReference type="Proteomes" id="UP001165090"/>
    </source>
</evidence>
<organism evidence="2 3">
    <name type="scientific">Volvox africanus</name>
    <dbReference type="NCBI Taxonomy" id="51714"/>
    <lineage>
        <taxon>Eukaryota</taxon>
        <taxon>Viridiplantae</taxon>
        <taxon>Chlorophyta</taxon>
        <taxon>core chlorophytes</taxon>
        <taxon>Chlorophyceae</taxon>
        <taxon>CS clade</taxon>
        <taxon>Chlamydomonadales</taxon>
        <taxon>Volvocaceae</taxon>
        <taxon>Volvox</taxon>
    </lineage>
</organism>
<name>A0ABQ5S1F9_9CHLO</name>
<dbReference type="CDD" id="cd09275">
    <property type="entry name" value="RNase_HI_RT_DIRS1"/>
    <property type="match status" value="1"/>
</dbReference>
<sequence>MPLHSATPLHARVTARLAAWKAIGADTRTLHVLKHGVPVEFLGDRPPPAFDLPSFPVTIEQRRWWLEQEEPRLITLGAISRVEAPQAVKHVVNVFCVPKPGSGSWRLVVNLKRMNIAQKAYKCRYESLRTLRRMGIQGSWMVKVDLADAFYHIPIREADRRFFVFRFCGVLYQVNALPMGWLNSPYWFSKIMRNTVRFWRDPLASVGGGRPHLKPPLPPHQFYPPARCGRPARLGVHVLPYLDDFLFVFASEQQARVGVQWVKESIEFLGLSCHSTKCQWTPSQSVYHLGITVNTADGLFEVPQEKLAKLRRLAIGLRITAKKNRRLVQKRELAKLCGFAQSVKLALNPAPLFLRNFYDDLKQPVGWSGRVRLSRGSMRDLDWWTAVPTRHCSAAIHLGPAAVELSVDASRHSWGAVLHGRTARGYWSSAEVPAHINWKELRAVRYALESFLPYVQQRVVLIREDNMCTQAVIGCLSSRSPAMHAELQCLWDFLQKHGIILQVERVDSAANQADVASRWVDRGDYRLHPRYFRLLERRFGPFDVDLFATHLNTHVPRFFSLFHCPGSAGVNALLQPWGGSNAYGCPPLDTDFLLAVVQKVREEQACVTLVVPYWTAQPWWQLLMELPVDLVFLPSNTELFALGKGGSSRYLPPPQWQVVAVRVQW</sequence>